<feature type="chain" id="PRO_5040439195" evidence="1">
    <location>
        <begin position="20"/>
        <end position="150"/>
    </location>
</feature>
<reference evidence="2" key="1">
    <citation type="submission" date="2022-01" db="EMBL/GenBank/DDBJ databases">
        <authorList>
            <person name="King R."/>
        </authorList>
    </citation>
    <scope>NUCLEOTIDE SEQUENCE</scope>
</reference>
<evidence type="ECO:0000313" key="2">
    <source>
        <dbReference type="EMBL" id="CAG9764940.1"/>
    </source>
</evidence>
<protein>
    <submittedName>
        <fullName evidence="2">Uncharacterized protein</fullName>
    </submittedName>
</protein>
<accession>A0A9N9MKN5</accession>
<evidence type="ECO:0000313" key="3">
    <source>
        <dbReference type="Proteomes" id="UP001152799"/>
    </source>
</evidence>
<dbReference type="OrthoDB" id="6764801at2759"/>
<sequence length="150" mass="17013">MKAALAVVFVVLAVQLAVAKPLDGTDDGKSKQKRSLYTDRSFDLTGMERINKRSVDDMDNAESGVYFLPSFARRSRRSVDDDMDKAESGVYFLPSFARRSRRSVDDNDMEKAESGVYFLPSFARRQRRSADDMENAESGVYFLPSFARRN</sequence>
<dbReference type="Proteomes" id="UP001152799">
    <property type="component" value="Chromosome 2"/>
</dbReference>
<name>A0A9N9MKN5_9CUCU</name>
<evidence type="ECO:0000256" key="1">
    <source>
        <dbReference type="SAM" id="SignalP"/>
    </source>
</evidence>
<gene>
    <name evidence="2" type="ORF">CEUTPL_LOCUS5564</name>
</gene>
<keyword evidence="3" id="KW-1185">Reference proteome</keyword>
<proteinExistence type="predicted"/>
<feature type="signal peptide" evidence="1">
    <location>
        <begin position="1"/>
        <end position="19"/>
    </location>
</feature>
<keyword evidence="1" id="KW-0732">Signal</keyword>
<organism evidence="2 3">
    <name type="scientific">Ceutorhynchus assimilis</name>
    <name type="common">cabbage seed weevil</name>
    <dbReference type="NCBI Taxonomy" id="467358"/>
    <lineage>
        <taxon>Eukaryota</taxon>
        <taxon>Metazoa</taxon>
        <taxon>Ecdysozoa</taxon>
        <taxon>Arthropoda</taxon>
        <taxon>Hexapoda</taxon>
        <taxon>Insecta</taxon>
        <taxon>Pterygota</taxon>
        <taxon>Neoptera</taxon>
        <taxon>Endopterygota</taxon>
        <taxon>Coleoptera</taxon>
        <taxon>Polyphaga</taxon>
        <taxon>Cucujiformia</taxon>
        <taxon>Curculionidae</taxon>
        <taxon>Ceutorhynchinae</taxon>
        <taxon>Ceutorhynchus</taxon>
    </lineage>
</organism>
<dbReference type="EMBL" id="OU892278">
    <property type="protein sequence ID" value="CAG9764940.1"/>
    <property type="molecule type" value="Genomic_DNA"/>
</dbReference>
<dbReference type="AlphaFoldDB" id="A0A9N9MKN5"/>